<dbReference type="CDD" id="cd16962">
    <property type="entry name" value="RuvC"/>
    <property type="match status" value="1"/>
</dbReference>
<evidence type="ECO:0000313" key="15">
    <source>
        <dbReference type="EMBL" id="PPI88857.1"/>
    </source>
</evidence>
<evidence type="ECO:0000256" key="4">
    <source>
        <dbReference type="ARBA" id="ARBA00022723"/>
    </source>
</evidence>
<feature type="active site" evidence="13">
    <location>
        <position position="8"/>
    </location>
</feature>
<dbReference type="GO" id="GO:0000287">
    <property type="term" value="F:magnesium ion binding"/>
    <property type="evidence" value="ECO:0007669"/>
    <property type="project" value="UniProtKB-UniRule"/>
</dbReference>
<dbReference type="GO" id="GO:0006310">
    <property type="term" value="P:DNA recombination"/>
    <property type="evidence" value="ECO:0007669"/>
    <property type="project" value="UniProtKB-UniRule"/>
</dbReference>
<comment type="cofactor">
    <cofactor evidence="13">
        <name>Mg(2+)</name>
        <dbReference type="ChEBI" id="CHEBI:18420"/>
    </cofactor>
    <text evidence="13">Binds 2 Mg(2+) ion per subunit.</text>
</comment>
<feature type="binding site" evidence="13">
    <location>
        <position position="67"/>
    </location>
    <ligand>
        <name>Mg(2+)</name>
        <dbReference type="ChEBI" id="CHEBI:18420"/>
        <label>2</label>
    </ligand>
</feature>
<keyword evidence="7 13" id="KW-0378">Hydrolase</keyword>
<protein>
    <recommendedName>
        <fullName evidence="13 14">Crossover junction endodeoxyribonuclease RuvC</fullName>
        <ecNumber evidence="13 14">3.1.21.10</ecNumber>
    </recommendedName>
    <alternativeName>
        <fullName evidence="13">Holliday junction nuclease RuvC</fullName>
    </alternativeName>
    <alternativeName>
        <fullName evidence="13">Holliday junction resolvase RuvC</fullName>
    </alternativeName>
</protein>
<dbReference type="GO" id="GO:0003677">
    <property type="term" value="F:DNA binding"/>
    <property type="evidence" value="ECO:0007669"/>
    <property type="project" value="UniProtKB-KW"/>
</dbReference>
<evidence type="ECO:0000256" key="8">
    <source>
        <dbReference type="ARBA" id="ARBA00022842"/>
    </source>
</evidence>
<dbReference type="RefSeq" id="WP_136132282.1">
    <property type="nucleotide sequence ID" value="NZ_PDKR01000001.1"/>
</dbReference>
<dbReference type="PANTHER" id="PTHR30194:SF3">
    <property type="entry name" value="CROSSOVER JUNCTION ENDODEOXYRIBONUCLEASE RUVC"/>
    <property type="match status" value="1"/>
</dbReference>
<comment type="subcellular location">
    <subcellularLocation>
        <location evidence="13">Cytoplasm</location>
    </subcellularLocation>
</comment>
<dbReference type="GO" id="GO:0006281">
    <property type="term" value="P:DNA repair"/>
    <property type="evidence" value="ECO:0007669"/>
    <property type="project" value="UniProtKB-UniRule"/>
</dbReference>
<keyword evidence="2 13" id="KW-0963">Cytoplasm</keyword>
<dbReference type="FunFam" id="3.30.420.10:FF:000002">
    <property type="entry name" value="Crossover junction endodeoxyribonuclease RuvC"/>
    <property type="match status" value="1"/>
</dbReference>
<proteinExistence type="inferred from homology"/>
<keyword evidence="4 13" id="KW-0479">Metal-binding</keyword>
<accession>A0A2P5T2P9</accession>
<dbReference type="PRINTS" id="PR00696">
    <property type="entry name" value="RSOLVASERUVC"/>
</dbReference>
<dbReference type="Gene3D" id="3.30.420.10">
    <property type="entry name" value="Ribonuclease H-like superfamily/Ribonuclease H"/>
    <property type="match status" value="1"/>
</dbReference>
<evidence type="ECO:0000256" key="13">
    <source>
        <dbReference type="HAMAP-Rule" id="MF_00034"/>
    </source>
</evidence>
<dbReference type="GO" id="GO:0048476">
    <property type="term" value="C:Holliday junction resolvase complex"/>
    <property type="evidence" value="ECO:0007669"/>
    <property type="project" value="UniProtKB-UniRule"/>
</dbReference>
<feature type="binding site" evidence="13">
    <location>
        <position position="8"/>
    </location>
    <ligand>
        <name>Mg(2+)</name>
        <dbReference type="ChEBI" id="CHEBI:18420"/>
        <label>1</label>
    </ligand>
</feature>
<comment type="subunit">
    <text evidence="13">Homodimer which binds Holliday junction (HJ) DNA. The HJ becomes 2-fold symmetrical on binding to RuvC with unstacked arms; it has a different conformation from HJ DNA in complex with RuvA. In the full resolvosome a probable DNA-RuvA(4)-RuvB(12)-RuvC(2) complex forms which resolves the HJ.</text>
</comment>
<evidence type="ECO:0000256" key="1">
    <source>
        <dbReference type="ARBA" id="ARBA00009518"/>
    </source>
</evidence>
<comment type="similarity">
    <text evidence="1 13">Belongs to the RuvC family.</text>
</comment>
<feature type="active site" evidence="13">
    <location>
        <position position="139"/>
    </location>
</feature>
<dbReference type="Proteomes" id="UP000295937">
    <property type="component" value="Unassembled WGS sequence"/>
</dbReference>
<dbReference type="GO" id="GO:0005737">
    <property type="term" value="C:cytoplasm"/>
    <property type="evidence" value="ECO:0007669"/>
    <property type="project" value="UniProtKB-SubCell"/>
</dbReference>
<keyword evidence="3 13" id="KW-0540">Nuclease</keyword>
<evidence type="ECO:0000256" key="2">
    <source>
        <dbReference type="ARBA" id="ARBA00022490"/>
    </source>
</evidence>
<organism evidence="15 16">
    <name type="scientific">Candidatus Pantoea edessiphila</name>
    <dbReference type="NCBI Taxonomy" id="2044610"/>
    <lineage>
        <taxon>Bacteria</taxon>
        <taxon>Pseudomonadati</taxon>
        <taxon>Pseudomonadota</taxon>
        <taxon>Gammaproteobacteria</taxon>
        <taxon>Enterobacterales</taxon>
        <taxon>Erwiniaceae</taxon>
        <taxon>Pantoea</taxon>
    </lineage>
</organism>
<dbReference type="HAMAP" id="MF_00034">
    <property type="entry name" value="RuvC"/>
    <property type="match status" value="1"/>
</dbReference>
<evidence type="ECO:0000256" key="5">
    <source>
        <dbReference type="ARBA" id="ARBA00022759"/>
    </source>
</evidence>
<dbReference type="InterPro" id="IPR020563">
    <property type="entry name" value="X-over_junc_endoDNase_Mg_BS"/>
</dbReference>
<dbReference type="OrthoDB" id="9805499at2"/>
<keyword evidence="8 13" id="KW-0460">Magnesium</keyword>
<dbReference type="PROSITE" id="PS01321">
    <property type="entry name" value="RUVC"/>
    <property type="match status" value="1"/>
</dbReference>
<comment type="function">
    <text evidence="13">The RuvA-RuvB-RuvC complex processes Holliday junction (HJ) DNA during genetic recombination and DNA repair. Endonuclease that resolves HJ intermediates. Cleaves cruciform DNA by making single-stranded nicks across the HJ at symmetrical positions within the homologous arms, yielding a 5'-phosphate and a 3'-hydroxyl group; requires a central core of homology in the junction. The consensus cleavage sequence is 5'-(A/T)TT(C/G)-3'. Cleavage occurs on the 3'-side of the TT dinucleotide at the point of strand exchange. HJ branch migration catalyzed by RuvA-RuvB allows RuvC to scan DNA until it finds its consensus sequence, where it cleaves and resolves the cruciform DNA.</text>
</comment>
<keyword evidence="6 13" id="KW-0227">DNA damage</keyword>
<dbReference type="EC" id="3.1.21.10" evidence="13 14"/>
<dbReference type="EMBL" id="PDKR01000001">
    <property type="protein sequence ID" value="PPI88857.1"/>
    <property type="molecule type" value="Genomic_DNA"/>
</dbReference>
<feature type="binding site" evidence="13">
    <location>
        <position position="139"/>
    </location>
    <ligand>
        <name>Mg(2+)</name>
        <dbReference type="ChEBI" id="CHEBI:18420"/>
        <label>1</label>
    </ligand>
</feature>
<evidence type="ECO:0000256" key="10">
    <source>
        <dbReference type="ARBA" id="ARBA00023172"/>
    </source>
</evidence>
<feature type="active site" evidence="13">
    <location>
        <position position="67"/>
    </location>
</feature>
<keyword evidence="5 13" id="KW-0255">Endonuclease</keyword>
<reference evidence="15 16" key="1">
    <citation type="journal article" date="2018" name="Genome Biol. Evol.">
        <title>Cladogenesis and Genomic Streamlining in Extracellular Endosymbionts of Tropical Stink Bugs.</title>
        <authorList>
            <person name="Otero-Bravo A."/>
            <person name="Goffredi S."/>
            <person name="Sabree Z.L."/>
        </authorList>
    </citation>
    <scope>NUCLEOTIDE SEQUENCE [LARGE SCALE GENOMIC DNA]</scope>
    <source>
        <strain evidence="15 16">SoEO</strain>
    </source>
</reference>
<dbReference type="SUPFAM" id="SSF53098">
    <property type="entry name" value="Ribonuclease H-like"/>
    <property type="match status" value="1"/>
</dbReference>
<comment type="caution">
    <text evidence="15">The sequence shown here is derived from an EMBL/GenBank/DDBJ whole genome shotgun (WGS) entry which is preliminary data.</text>
</comment>
<dbReference type="PANTHER" id="PTHR30194">
    <property type="entry name" value="CROSSOVER JUNCTION ENDODEOXYRIBONUCLEASE RUVC"/>
    <property type="match status" value="1"/>
</dbReference>
<keyword evidence="9 13" id="KW-0238">DNA-binding</keyword>
<evidence type="ECO:0000256" key="6">
    <source>
        <dbReference type="ARBA" id="ARBA00022763"/>
    </source>
</evidence>
<evidence type="ECO:0000256" key="9">
    <source>
        <dbReference type="ARBA" id="ARBA00023125"/>
    </source>
</evidence>
<comment type="catalytic activity">
    <reaction evidence="12 13">
        <text>Endonucleolytic cleavage at a junction such as a reciprocal single-stranded crossover between two homologous DNA duplexes (Holliday junction).</text>
        <dbReference type="EC" id="3.1.21.10"/>
    </reaction>
</comment>
<name>A0A2P5T2P9_9GAMM</name>
<gene>
    <name evidence="13" type="primary">ruvC</name>
    <name evidence="15" type="ORF">CRV09_00915</name>
</gene>
<evidence type="ECO:0000256" key="14">
    <source>
        <dbReference type="NCBIfam" id="TIGR00228"/>
    </source>
</evidence>
<dbReference type="InterPro" id="IPR012337">
    <property type="entry name" value="RNaseH-like_sf"/>
</dbReference>
<evidence type="ECO:0000256" key="3">
    <source>
        <dbReference type="ARBA" id="ARBA00022722"/>
    </source>
</evidence>
<evidence type="ECO:0000256" key="11">
    <source>
        <dbReference type="ARBA" id="ARBA00023204"/>
    </source>
</evidence>
<dbReference type="InterPro" id="IPR002176">
    <property type="entry name" value="X-over_junc_endoDNase_RuvC"/>
</dbReference>
<keyword evidence="10 13" id="KW-0233">DNA recombination</keyword>
<dbReference type="AlphaFoldDB" id="A0A2P5T2P9"/>
<dbReference type="Pfam" id="PF02075">
    <property type="entry name" value="RuvC"/>
    <property type="match status" value="1"/>
</dbReference>
<evidence type="ECO:0000256" key="7">
    <source>
        <dbReference type="ARBA" id="ARBA00022801"/>
    </source>
</evidence>
<sequence length="164" mass="18055">MPIILGIDPGSRFTGYGIICQNNHCITYVGSGYISTNTTELSTSLQLIYSGLTRVIKKFSPDCFAIERIFMSKNVHSALKLGHARGAAIVAAINFNLPMFEYTASQIKKTVVGIGNAKKNQVQYMVKMILKLSVSPPIDSSDALAVAITHYHIYKSKKDHVKMK</sequence>
<dbReference type="GO" id="GO:0008821">
    <property type="term" value="F:crossover junction DNA endonuclease activity"/>
    <property type="evidence" value="ECO:0007669"/>
    <property type="project" value="UniProtKB-UniRule"/>
</dbReference>
<dbReference type="NCBIfam" id="TIGR00228">
    <property type="entry name" value="ruvC"/>
    <property type="match status" value="1"/>
</dbReference>
<dbReference type="InterPro" id="IPR036397">
    <property type="entry name" value="RNaseH_sf"/>
</dbReference>
<evidence type="ECO:0000313" key="16">
    <source>
        <dbReference type="Proteomes" id="UP000295937"/>
    </source>
</evidence>
<keyword evidence="11 13" id="KW-0234">DNA repair</keyword>
<evidence type="ECO:0000256" key="12">
    <source>
        <dbReference type="ARBA" id="ARBA00029354"/>
    </source>
</evidence>